<dbReference type="PROSITE" id="PS50977">
    <property type="entry name" value="HTH_TETR_2"/>
    <property type="match status" value="1"/>
</dbReference>
<reference evidence="7 10" key="2">
    <citation type="submission" date="2024-01" db="EMBL/GenBank/DDBJ databases">
        <title>Genome mining of biosynthetic gene clusters to explore secondary metabolites of Streptomyces sp.</title>
        <authorList>
            <person name="Baig A."/>
            <person name="Ajitkumar Shintre N."/>
            <person name="Kumar H."/>
            <person name="Anbarasu A."/>
            <person name="Ramaiah S."/>
        </authorList>
    </citation>
    <scope>NUCLEOTIDE SEQUENCE [LARGE SCALE GENOMIC DNA]</scope>
    <source>
        <strain evidence="7 10">A01</strain>
    </source>
</reference>
<evidence type="ECO:0000256" key="2">
    <source>
        <dbReference type="ARBA" id="ARBA00023015"/>
    </source>
</evidence>
<dbReference type="InterPro" id="IPR001647">
    <property type="entry name" value="HTH_TetR"/>
</dbReference>
<dbReference type="Pfam" id="PF00440">
    <property type="entry name" value="TetR_N"/>
    <property type="match status" value="1"/>
</dbReference>
<evidence type="ECO:0000313" key="7">
    <source>
        <dbReference type="EMBL" id="MFB8769153.1"/>
    </source>
</evidence>
<sequence>MPKVVDRESRRRSVAEAIHRIAAREGLEGVSVRVVAAEAGLSAGAVQREFPTKDDLLLFALETSVDEVAARFSRIRIGPDALTFAEGLRAVLTDLLPTDERRRAQARIWAAFYARAAVDPTFAKVLSDLDARARANLALALGYARDQGELAVDRDPAAVAELLLVVIDGLWLSCARLPEGAPPDHLHSAVDAAVALITTRTR</sequence>
<dbReference type="EMBL" id="JAYMRS010000005">
    <property type="protein sequence ID" value="MFB8769153.1"/>
    <property type="molecule type" value="Genomic_DNA"/>
</dbReference>
<reference evidence="8 9" key="1">
    <citation type="journal article" date="2019" name="Nat. Commun.">
        <title>The antimicrobial potential of Streptomyces from insect microbiomes.</title>
        <authorList>
            <person name="Chevrette M.G."/>
            <person name="Carlson C.M."/>
            <person name="Ortega H.E."/>
            <person name="Thomas C."/>
            <person name="Ananiev G.E."/>
            <person name="Barns K.J."/>
            <person name="Book A.J."/>
            <person name="Cagnazzo J."/>
            <person name="Carlos C."/>
            <person name="Flanigan W."/>
            <person name="Grubbs K.J."/>
            <person name="Horn H.A."/>
            <person name="Hoffmann F.M."/>
            <person name="Klassen J.L."/>
            <person name="Knack J.J."/>
            <person name="Lewin G.R."/>
            <person name="McDonald B.R."/>
            <person name="Muller L."/>
            <person name="Melo W.G.P."/>
            <person name="Pinto-Tomas A.A."/>
            <person name="Schmitz A."/>
            <person name="Wendt-Pienkowski E."/>
            <person name="Wildman S."/>
            <person name="Zhao M."/>
            <person name="Zhang F."/>
            <person name="Bugni T.S."/>
            <person name="Andes D.R."/>
            <person name="Pupo M.T."/>
            <person name="Currie C.R."/>
        </authorList>
    </citation>
    <scope>NUCLEOTIDE SEQUENCE [LARGE SCALE GENOMIC DNA]</scope>
    <source>
        <strain evidence="8 9">SID5840</strain>
    </source>
</reference>
<proteinExistence type="predicted"/>
<dbReference type="SUPFAM" id="SSF46689">
    <property type="entry name" value="Homeodomain-like"/>
    <property type="match status" value="1"/>
</dbReference>
<dbReference type="GeneID" id="91391271"/>
<evidence type="ECO:0000256" key="1">
    <source>
        <dbReference type="ARBA" id="ARBA00022491"/>
    </source>
</evidence>
<dbReference type="Proteomes" id="UP001585053">
    <property type="component" value="Unassembled WGS sequence"/>
</dbReference>
<evidence type="ECO:0000313" key="9">
    <source>
        <dbReference type="Proteomes" id="UP000467124"/>
    </source>
</evidence>
<dbReference type="GO" id="GO:0000976">
    <property type="term" value="F:transcription cis-regulatory region binding"/>
    <property type="evidence" value="ECO:0007669"/>
    <property type="project" value="TreeGrafter"/>
</dbReference>
<protein>
    <submittedName>
        <fullName evidence="7 8">TetR family transcriptional regulator</fullName>
    </submittedName>
</protein>
<dbReference type="InterPro" id="IPR050109">
    <property type="entry name" value="HTH-type_TetR-like_transc_reg"/>
</dbReference>
<dbReference type="Gene3D" id="1.10.357.10">
    <property type="entry name" value="Tetracycline Repressor, domain 2"/>
    <property type="match status" value="1"/>
</dbReference>
<dbReference type="AlphaFoldDB" id="A0A7K2IVK8"/>
<dbReference type="InterPro" id="IPR009057">
    <property type="entry name" value="Homeodomain-like_sf"/>
</dbReference>
<dbReference type="SUPFAM" id="SSF48498">
    <property type="entry name" value="Tetracyclin repressor-like, C-terminal domain"/>
    <property type="match status" value="1"/>
</dbReference>
<evidence type="ECO:0000259" key="6">
    <source>
        <dbReference type="PROSITE" id="PS50977"/>
    </source>
</evidence>
<keyword evidence="1" id="KW-0678">Repressor</keyword>
<dbReference type="GO" id="GO:0003700">
    <property type="term" value="F:DNA-binding transcription factor activity"/>
    <property type="evidence" value="ECO:0007669"/>
    <property type="project" value="TreeGrafter"/>
</dbReference>
<dbReference type="Pfam" id="PF13977">
    <property type="entry name" value="TetR_C_6"/>
    <property type="match status" value="1"/>
</dbReference>
<dbReference type="InterPro" id="IPR036271">
    <property type="entry name" value="Tet_transcr_reg_TetR-rel_C_sf"/>
</dbReference>
<evidence type="ECO:0000256" key="4">
    <source>
        <dbReference type="ARBA" id="ARBA00023163"/>
    </source>
</evidence>
<dbReference type="EMBL" id="WWHY01000001">
    <property type="protein sequence ID" value="MYR33856.1"/>
    <property type="molecule type" value="Genomic_DNA"/>
</dbReference>
<organism evidence="8 9">
    <name type="scientific">Nocardiopsis alba</name>
    <dbReference type="NCBI Taxonomy" id="53437"/>
    <lineage>
        <taxon>Bacteria</taxon>
        <taxon>Bacillati</taxon>
        <taxon>Actinomycetota</taxon>
        <taxon>Actinomycetes</taxon>
        <taxon>Streptosporangiales</taxon>
        <taxon>Nocardiopsidaceae</taxon>
        <taxon>Nocardiopsis</taxon>
    </lineage>
</organism>
<evidence type="ECO:0000256" key="3">
    <source>
        <dbReference type="ARBA" id="ARBA00023125"/>
    </source>
</evidence>
<keyword evidence="4" id="KW-0804">Transcription</keyword>
<keyword evidence="10" id="KW-1185">Reference proteome</keyword>
<gene>
    <name evidence="8" type="ORF">GTW20_16735</name>
    <name evidence="7" type="ORF">VSQ78_15710</name>
</gene>
<dbReference type="RefSeq" id="WP_042282762.1">
    <property type="nucleotide sequence ID" value="NZ_BAZE01000004.1"/>
</dbReference>
<dbReference type="PANTHER" id="PTHR30055:SF234">
    <property type="entry name" value="HTH-TYPE TRANSCRIPTIONAL REGULATOR BETI"/>
    <property type="match status" value="1"/>
</dbReference>
<keyword evidence="3 5" id="KW-0238">DNA-binding</keyword>
<evidence type="ECO:0000313" key="8">
    <source>
        <dbReference type="EMBL" id="MYR33856.1"/>
    </source>
</evidence>
<name>A0A7K2IVK8_9ACTN</name>
<accession>A0A7K2IVK8</accession>
<dbReference type="InterPro" id="IPR039538">
    <property type="entry name" value="BetI_C"/>
</dbReference>
<feature type="domain" description="HTH tetR-type" evidence="6">
    <location>
        <begin position="8"/>
        <end position="68"/>
    </location>
</feature>
<feature type="DNA-binding region" description="H-T-H motif" evidence="5">
    <location>
        <begin position="31"/>
        <end position="50"/>
    </location>
</feature>
<evidence type="ECO:0000256" key="5">
    <source>
        <dbReference type="PROSITE-ProRule" id="PRU00335"/>
    </source>
</evidence>
<comment type="caution">
    <text evidence="8">The sequence shown here is derived from an EMBL/GenBank/DDBJ whole genome shotgun (WGS) entry which is preliminary data.</text>
</comment>
<keyword evidence="2" id="KW-0805">Transcription regulation</keyword>
<dbReference type="PANTHER" id="PTHR30055">
    <property type="entry name" value="HTH-TYPE TRANSCRIPTIONAL REGULATOR RUTR"/>
    <property type="match status" value="1"/>
</dbReference>
<evidence type="ECO:0000313" key="10">
    <source>
        <dbReference type="Proteomes" id="UP001585053"/>
    </source>
</evidence>
<dbReference type="Proteomes" id="UP000467124">
    <property type="component" value="Unassembled WGS sequence"/>
</dbReference>